<reference evidence="2" key="1">
    <citation type="submission" date="2020-07" db="EMBL/GenBank/DDBJ databases">
        <title>Multicomponent nature underlies the extraordinary mechanical properties of spider dragline silk.</title>
        <authorList>
            <person name="Kono N."/>
            <person name="Nakamura H."/>
            <person name="Mori M."/>
            <person name="Yoshida Y."/>
            <person name="Ohtoshi R."/>
            <person name="Malay A.D."/>
            <person name="Moran D.A.P."/>
            <person name="Tomita M."/>
            <person name="Numata K."/>
            <person name="Arakawa K."/>
        </authorList>
    </citation>
    <scope>NUCLEOTIDE SEQUENCE</scope>
</reference>
<keyword evidence="3" id="KW-1185">Reference proteome</keyword>
<dbReference type="Proteomes" id="UP000887116">
    <property type="component" value="Unassembled WGS sequence"/>
</dbReference>
<gene>
    <name evidence="2" type="ORF">TNCT_262051</name>
</gene>
<sequence length="88" mass="9902">MKQKFFNTITPSKTWTKDGRQIWRLAKSIPSPKETVTADADDQVKDPPLDPLQASNGRTSDDLFYLDPAYVFPTWWPQDSKAKGGCVG</sequence>
<organism evidence="2 3">
    <name type="scientific">Trichonephila clavata</name>
    <name type="common">Joro spider</name>
    <name type="synonym">Nephila clavata</name>
    <dbReference type="NCBI Taxonomy" id="2740835"/>
    <lineage>
        <taxon>Eukaryota</taxon>
        <taxon>Metazoa</taxon>
        <taxon>Ecdysozoa</taxon>
        <taxon>Arthropoda</taxon>
        <taxon>Chelicerata</taxon>
        <taxon>Arachnida</taxon>
        <taxon>Araneae</taxon>
        <taxon>Araneomorphae</taxon>
        <taxon>Entelegynae</taxon>
        <taxon>Araneoidea</taxon>
        <taxon>Nephilidae</taxon>
        <taxon>Trichonephila</taxon>
    </lineage>
</organism>
<dbReference type="EMBL" id="BMAO01033501">
    <property type="protein sequence ID" value="GFQ89995.1"/>
    <property type="molecule type" value="Genomic_DNA"/>
</dbReference>
<dbReference type="AlphaFoldDB" id="A0A8X6FUV9"/>
<proteinExistence type="predicted"/>
<evidence type="ECO:0000313" key="3">
    <source>
        <dbReference type="Proteomes" id="UP000887116"/>
    </source>
</evidence>
<evidence type="ECO:0000256" key="1">
    <source>
        <dbReference type="SAM" id="MobiDB-lite"/>
    </source>
</evidence>
<protein>
    <submittedName>
        <fullName evidence="2">Uncharacterized protein</fullName>
    </submittedName>
</protein>
<name>A0A8X6FUV9_TRICU</name>
<comment type="caution">
    <text evidence="2">The sequence shown here is derived from an EMBL/GenBank/DDBJ whole genome shotgun (WGS) entry which is preliminary data.</text>
</comment>
<evidence type="ECO:0000313" key="2">
    <source>
        <dbReference type="EMBL" id="GFQ89995.1"/>
    </source>
</evidence>
<feature type="region of interest" description="Disordered" evidence="1">
    <location>
        <begin position="27"/>
        <end position="57"/>
    </location>
</feature>
<accession>A0A8X6FUV9</accession>